<dbReference type="PANTHER" id="PTHR39267:SF1">
    <property type="entry name" value="SURVIVAL MOTOR NEURON PROTEIN"/>
    <property type="match status" value="1"/>
</dbReference>
<feature type="region of interest" description="Disordered" evidence="1">
    <location>
        <begin position="38"/>
        <end position="115"/>
    </location>
</feature>
<dbReference type="OrthoDB" id="197400at2759"/>
<dbReference type="Proteomes" id="UP000481858">
    <property type="component" value="Unassembled WGS sequence"/>
</dbReference>
<dbReference type="CDD" id="cd22851">
    <property type="entry name" value="SMN_N"/>
    <property type="match status" value="1"/>
</dbReference>
<dbReference type="EMBL" id="WUBL01000170">
    <property type="protein sequence ID" value="KAF2964026.1"/>
    <property type="molecule type" value="Genomic_DNA"/>
</dbReference>
<name>A0A7C8IHS7_9PEZI</name>
<organism evidence="3 4">
    <name type="scientific">Xylaria multiplex</name>
    <dbReference type="NCBI Taxonomy" id="323545"/>
    <lineage>
        <taxon>Eukaryota</taxon>
        <taxon>Fungi</taxon>
        <taxon>Dikarya</taxon>
        <taxon>Ascomycota</taxon>
        <taxon>Pezizomycotina</taxon>
        <taxon>Sordariomycetes</taxon>
        <taxon>Xylariomycetidae</taxon>
        <taxon>Xylariales</taxon>
        <taxon>Xylariaceae</taxon>
        <taxon>Xylaria</taxon>
    </lineage>
</organism>
<evidence type="ECO:0000313" key="4">
    <source>
        <dbReference type="Proteomes" id="UP000481858"/>
    </source>
</evidence>
<feature type="domain" description="Survival Motor Neuron Gemin2-binding" evidence="2">
    <location>
        <begin position="11"/>
        <end position="34"/>
    </location>
</feature>
<evidence type="ECO:0000259" key="2">
    <source>
        <dbReference type="Pfam" id="PF20636"/>
    </source>
</evidence>
<keyword evidence="4" id="KW-1185">Reference proteome</keyword>
<comment type="caution">
    <text evidence="3">The sequence shown here is derived from an EMBL/GenBank/DDBJ whole genome shotgun (WGS) entry which is preliminary data.</text>
</comment>
<sequence length="153" mass="17107">MASDDRELTHNEIWDDSVLIDSWDQALEEYKKYHSIHRNGGNVNDLLKPKHEDSTSDAKENLHEIPDSSNHEKVETASEMREESLTDKQGTGNAAAQHSHPHPPGAPPGPAGLLSTIRDEGLKNLLMSWYYAGYYTGYYEGQRDSPANRDTSG</sequence>
<dbReference type="GO" id="GO:0005634">
    <property type="term" value="C:nucleus"/>
    <property type="evidence" value="ECO:0007669"/>
    <property type="project" value="TreeGrafter"/>
</dbReference>
<evidence type="ECO:0000256" key="1">
    <source>
        <dbReference type="SAM" id="MobiDB-lite"/>
    </source>
</evidence>
<dbReference type="Pfam" id="PF20635">
    <property type="entry name" value="SMN_YG-box"/>
    <property type="match status" value="1"/>
</dbReference>
<dbReference type="Pfam" id="PF20636">
    <property type="entry name" value="SMN_G2-BD"/>
    <property type="match status" value="1"/>
</dbReference>
<protein>
    <recommendedName>
        <fullName evidence="2">Survival Motor Neuron Gemin2-binding domain-containing protein</fullName>
    </recommendedName>
</protein>
<accession>A0A7C8IHS7</accession>
<proteinExistence type="predicted"/>
<dbReference type="PANTHER" id="PTHR39267">
    <property type="entry name" value="SURVIVAL MOTOR NEURON-LIKE PROTEIN 1"/>
    <property type="match status" value="1"/>
</dbReference>
<dbReference type="InterPro" id="IPR049481">
    <property type="entry name" value="SMN_G2-BD"/>
</dbReference>
<dbReference type="InParanoid" id="A0A7C8IHS7"/>
<reference evidence="3 4" key="1">
    <citation type="submission" date="2019-12" db="EMBL/GenBank/DDBJ databases">
        <title>Draft genome sequence of the ascomycete Xylaria multiplex DSM 110363.</title>
        <authorList>
            <person name="Buettner E."/>
            <person name="Kellner H."/>
        </authorList>
    </citation>
    <scope>NUCLEOTIDE SEQUENCE [LARGE SCALE GENOMIC DNA]</scope>
    <source>
        <strain evidence="3 4">DSM 110363</strain>
    </source>
</reference>
<dbReference type="InterPro" id="IPR040424">
    <property type="entry name" value="Smn1"/>
</dbReference>
<feature type="compositionally biased region" description="Basic and acidic residues" evidence="1">
    <location>
        <begin position="47"/>
        <end position="86"/>
    </location>
</feature>
<gene>
    <name evidence="3" type="ORF">GQX73_g9547</name>
</gene>
<dbReference type="AlphaFoldDB" id="A0A7C8IHS7"/>
<evidence type="ECO:0000313" key="3">
    <source>
        <dbReference type="EMBL" id="KAF2964026.1"/>
    </source>
</evidence>